<keyword evidence="2" id="KW-0677">Repeat</keyword>
<dbReference type="SUPFAM" id="SSF50978">
    <property type="entry name" value="WD40 repeat-like"/>
    <property type="match status" value="1"/>
</dbReference>
<dbReference type="PANTHER" id="PTHR19848:SF8">
    <property type="entry name" value="F-BOX AND WD REPEAT DOMAIN CONTAINING 7"/>
    <property type="match status" value="1"/>
</dbReference>
<dbReference type="EMBL" id="JAAAIL010001864">
    <property type="protein sequence ID" value="KAG0263827.1"/>
    <property type="molecule type" value="Genomic_DNA"/>
</dbReference>
<dbReference type="Gene3D" id="2.130.10.10">
    <property type="entry name" value="YVTN repeat-like/Quinoprotein amine dehydrogenase"/>
    <property type="match status" value="1"/>
</dbReference>
<gene>
    <name evidence="4" type="ORF">BGZ95_003711</name>
</gene>
<keyword evidence="1 3" id="KW-0853">WD repeat</keyword>
<dbReference type="PANTHER" id="PTHR19848">
    <property type="entry name" value="WD40 REPEAT PROTEIN"/>
    <property type="match status" value="1"/>
</dbReference>
<dbReference type="PROSITE" id="PS00678">
    <property type="entry name" value="WD_REPEATS_1"/>
    <property type="match status" value="1"/>
</dbReference>
<dbReference type="AlphaFoldDB" id="A0AAD4D5K1"/>
<accession>A0AAD4D5K1</accession>
<evidence type="ECO:0000313" key="4">
    <source>
        <dbReference type="EMBL" id="KAG0263827.1"/>
    </source>
</evidence>
<evidence type="ECO:0000256" key="2">
    <source>
        <dbReference type="ARBA" id="ARBA00022737"/>
    </source>
</evidence>
<reference evidence="4" key="1">
    <citation type="journal article" date="2020" name="Fungal Divers.">
        <title>Resolving the Mortierellaceae phylogeny through synthesis of multi-gene phylogenetics and phylogenomics.</title>
        <authorList>
            <person name="Vandepol N."/>
            <person name="Liber J."/>
            <person name="Desiro A."/>
            <person name="Na H."/>
            <person name="Kennedy M."/>
            <person name="Barry K."/>
            <person name="Grigoriev I.V."/>
            <person name="Miller A.N."/>
            <person name="O'Donnell K."/>
            <person name="Stajich J.E."/>
            <person name="Bonito G."/>
        </authorList>
    </citation>
    <scope>NUCLEOTIDE SEQUENCE</scope>
    <source>
        <strain evidence="4">NRRL 28262</strain>
    </source>
</reference>
<dbReference type="InterPro" id="IPR019775">
    <property type="entry name" value="WD40_repeat_CS"/>
</dbReference>
<dbReference type="PROSITE" id="PS50082">
    <property type="entry name" value="WD_REPEATS_2"/>
    <property type="match status" value="3"/>
</dbReference>
<evidence type="ECO:0000256" key="1">
    <source>
        <dbReference type="ARBA" id="ARBA00022574"/>
    </source>
</evidence>
<evidence type="ECO:0000313" key="5">
    <source>
        <dbReference type="Proteomes" id="UP001194580"/>
    </source>
</evidence>
<dbReference type="SMART" id="SM00320">
    <property type="entry name" value="WD40"/>
    <property type="match status" value="3"/>
</dbReference>
<name>A0AAD4D5K1_9FUNG</name>
<feature type="repeat" description="WD" evidence="3">
    <location>
        <begin position="7"/>
        <end position="41"/>
    </location>
</feature>
<keyword evidence="5" id="KW-1185">Reference proteome</keyword>
<dbReference type="PRINTS" id="PR00320">
    <property type="entry name" value="GPROTEINBRPT"/>
</dbReference>
<proteinExistence type="predicted"/>
<dbReference type="InterPro" id="IPR020472">
    <property type="entry name" value="WD40_PAC1"/>
</dbReference>
<dbReference type="PROSITE" id="PS50294">
    <property type="entry name" value="WD_REPEATS_REGION"/>
    <property type="match status" value="1"/>
</dbReference>
<evidence type="ECO:0000256" key="3">
    <source>
        <dbReference type="PROSITE-ProRule" id="PRU00221"/>
    </source>
</evidence>
<dbReference type="InterPro" id="IPR036322">
    <property type="entry name" value="WD40_repeat_dom_sf"/>
</dbReference>
<comment type="caution">
    <text evidence="4">The sequence shown here is derived from an EMBL/GenBank/DDBJ whole genome shotgun (WGS) entry which is preliminary data.</text>
</comment>
<feature type="repeat" description="WD" evidence="3">
    <location>
        <begin position="42"/>
        <end position="76"/>
    </location>
</feature>
<dbReference type="InterPro" id="IPR015943">
    <property type="entry name" value="WD40/YVTN_repeat-like_dom_sf"/>
</dbReference>
<feature type="repeat" description="WD" evidence="3">
    <location>
        <begin position="89"/>
        <end position="123"/>
    </location>
</feature>
<dbReference type="Proteomes" id="UP001194580">
    <property type="component" value="Unassembled WGS sequence"/>
</dbReference>
<organism evidence="4 5">
    <name type="scientific">Linnemannia exigua</name>
    <dbReference type="NCBI Taxonomy" id="604196"/>
    <lineage>
        <taxon>Eukaryota</taxon>
        <taxon>Fungi</taxon>
        <taxon>Fungi incertae sedis</taxon>
        <taxon>Mucoromycota</taxon>
        <taxon>Mortierellomycotina</taxon>
        <taxon>Mortierellomycetes</taxon>
        <taxon>Mortierellales</taxon>
        <taxon>Mortierellaceae</taxon>
        <taxon>Linnemannia</taxon>
    </lineage>
</organism>
<sequence length="203" mass="22029">MTMYPEILSLNCSPDGQEVAIGADDGSVYLWDFQSDKPGIELEGHSESVYSVAYSPCGKWILSGSEDKTVRLWRFRMDEVNSWSCVTAVAGCSNAISSLAWNPVVSSEFVTGCKNGSVQVWRIVNHDDADRGDVSVRMLWSNDVGILCASGLTFKGAIDLSQINQKLLVQRGAIDNSLPSEGHEANGEKAGYYLFIAAGPHCL</sequence>
<dbReference type="InterPro" id="IPR001680">
    <property type="entry name" value="WD40_rpt"/>
</dbReference>
<dbReference type="Pfam" id="PF00400">
    <property type="entry name" value="WD40"/>
    <property type="match status" value="3"/>
</dbReference>
<protein>
    <submittedName>
        <fullName evidence="4">Uncharacterized protein</fullName>
    </submittedName>
</protein>